<keyword evidence="13" id="KW-0325">Glycoprotein</keyword>
<comment type="similarity">
    <text evidence="3">Belongs to the peptidase M28 family.</text>
</comment>
<feature type="transmembrane region" description="Helical" evidence="15">
    <location>
        <begin position="447"/>
        <end position="471"/>
    </location>
</feature>
<evidence type="ECO:0000256" key="4">
    <source>
        <dbReference type="ARBA" id="ARBA00022670"/>
    </source>
</evidence>
<gene>
    <name evidence="19" type="ORF">AXG93_412s1070</name>
    <name evidence="18" type="ORF">Mp_7g13450</name>
</gene>
<keyword evidence="4" id="KW-0645">Protease</keyword>
<keyword evidence="20" id="KW-1185">Reference proteome</keyword>
<dbReference type="EMBL" id="AP019872">
    <property type="protein sequence ID" value="BBN17298.1"/>
    <property type="molecule type" value="Genomic_DNA"/>
</dbReference>
<accession>A0A176VMS3</accession>
<dbReference type="Proteomes" id="UP001162541">
    <property type="component" value="Chromosome 7"/>
</dbReference>
<name>A0A176VMS3_MARPO</name>
<evidence type="ECO:0000256" key="8">
    <source>
        <dbReference type="ARBA" id="ARBA00022824"/>
    </source>
</evidence>
<dbReference type="FunFam" id="3.40.630.10:FF:000008">
    <property type="entry name" value="Endoplasmic reticulum metallopeptidase 1"/>
    <property type="match status" value="1"/>
</dbReference>
<evidence type="ECO:0000259" key="16">
    <source>
        <dbReference type="Pfam" id="PF04389"/>
    </source>
</evidence>
<evidence type="ECO:0000256" key="14">
    <source>
        <dbReference type="SAM" id="MobiDB-lite"/>
    </source>
</evidence>
<dbReference type="InterPro" id="IPR007484">
    <property type="entry name" value="Peptidase_M28"/>
</dbReference>
<keyword evidence="7" id="KW-0378">Hydrolase</keyword>
<evidence type="ECO:0000256" key="5">
    <source>
        <dbReference type="ARBA" id="ARBA00022692"/>
    </source>
</evidence>
<evidence type="ECO:0000313" key="20">
    <source>
        <dbReference type="Proteomes" id="UP000077202"/>
    </source>
</evidence>
<dbReference type="InterPro" id="IPR045175">
    <property type="entry name" value="M28_fam"/>
</dbReference>
<protein>
    <submittedName>
        <fullName evidence="19">Uncharacterized protein</fullName>
    </submittedName>
</protein>
<evidence type="ECO:0000313" key="21">
    <source>
        <dbReference type="Proteomes" id="UP001162541"/>
    </source>
</evidence>
<dbReference type="AlphaFoldDB" id="A0A176VMS3"/>
<evidence type="ECO:0000256" key="10">
    <source>
        <dbReference type="ARBA" id="ARBA00022989"/>
    </source>
</evidence>
<feature type="transmembrane region" description="Helical" evidence="15">
    <location>
        <begin position="414"/>
        <end position="435"/>
    </location>
</feature>
<feature type="transmembrane region" description="Helical" evidence="15">
    <location>
        <begin position="622"/>
        <end position="643"/>
    </location>
</feature>
<evidence type="ECO:0000256" key="3">
    <source>
        <dbReference type="ARBA" id="ARBA00010918"/>
    </source>
</evidence>
<dbReference type="CDD" id="cd03875">
    <property type="entry name" value="M28_Fxna_like"/>
    <property type="match status" value="1"/>
</dbReference>
<keyword evidence="12 15" id="KW-0472">Membrane</keyword>
<feature type="compositionally biased region" description="Basic and acidic residues" evidence="14">
    <location>
        <begin position="18"/>
        <end position="29"/>
    </location>
</feature>
<comment type="cofactor">
    <cofactor evidence="1">
        <name>Zn(2+)</name>
        <dbReference type="ChEBI" id="CHEBI:29105"/>
    </cofactor>
</comment>
<keyword evidence="5 15" id="KW-0812">Transmembrane</keyword>
<feature type="transmembrane region" description="Helical" evidence="15">
    <location>
        <begin position="524"/>
        <end position="542"/>
    </location>
</feature>
<evidence type="ECO:0000256" key="15">
    <source>
        <dbReference type="SAM" id="Phobius"/>
    </source>
</evidence>
<feature type="transmembrane region" description="Helical" evidence="15">
    <location>
        <begin position="46"/>
        <end position="66"/>
    </location>
</feature>
<feature type="transmembrane region" description="Helical" evidence="15">
    <location>
        <begin position="548"/>
        <end position="564"/>
    </location>
</feature>
<feature type="transmembrane region" description="Helical" evidence="15">
    <location>
        <begin position="576"/>
        <end position="602"/>
    </location>
</feature>
<reference evidence="21" key="3">
    <citation type="journal article" date="2020" name="Curr. Biol.">
        <title>Chromatin organization in early land plants reveals an ancestral association between H3K27me3, transposons, and constitutive heterochromatin.</title>
        <authorList>
            <person name="Montgomery S.A."/>
            <person name="Tanizawa Y."/>
            <person name="Galik B."/>
            <person name="Wang N."/>
            <person name="Ito T."/>
            <person name="Mochizuki T."/>
            <person name="Akimcheva S."/>
            <person name="Bowman J.L."/>
            <person name="Cognat V."/>
            <person name="Marechal-Drouard L."/>
            <person name="Ekker H."/>
            <person name="Hong S.F."/>
            <person name="Kohchi T."/>
            <person name="Lin S.S."/>
            <person name="Liu L.D."/>
            <person name="Nakamura Y."/>
            <person name="Valeeva L.R."/>
            <person name="Shakirov E.V."/>
            <person name="Shippen D.E."/>
            <person name="Wei W.L."/>
            <person name="Yagura M."/>
            <person name="Yamaoka S."/>
            <person name="Yamato K.T."/>
            <person name="Liu C."/>
            <person name="Berger F."/>
        </authorList>
    </citation>
    <scope>NUCLEOTIDE SEQUENCE [LARGE SCALE GENOMIC DNA]</scope>
    <source>
        <strain evidence="21">Tak-1</strain>
    </source>
</reference>
<dbReference type="InterPro" id="IPR053973">
    <property type="entry name" value="ERMP1-like_C"/>
</dbReference>
<reference evidence="19 20" key="1">
    <citation type="submission" date="2016-03" db="EMBL/GenBank/DDBJ databases">
        <title>Mechanisms controlling the formation of the plant cell surface in tip-growing cells are functionally conserved among land plants.</title>
        <authorList>
            <person name="Honkanen S."/>
            <person name="Jones V.A."/>
            <person name="Morieri G."/>
            <person name="Champion C."/>
            <person name="Hetherington A.J."/>
            <person name="Kelly S."/>
            <person name="Saint-Marcoux D."/>
            <person name="Proust H."/>
            <person name="Prescott H."/>
            <person name="Dolan L."/>
        </authorList>
    </citation>
    <scope>NUCLEOTIDE SEQUENCE [LARGE SCALE GENOMIC DNA]</scope>
    <source>
        <strain evidence="20">cv. Tak-1 and cv. Tak-2</strain>
        <tissue evidence="19">Whole gametophyte</tissue>
    </source>
</reference>
<feature type="region of interest" description="Disordered" evidence="14">
    <location>
        <begin position="1"/>
        <end position="33"/>
    </location>
</feature>
<keyword evidence="10 15" id="KW-1133">Transmembrane helix</keyword>
<dbReference type="GO" id="GO:0046872">
    <property type="term" value="F:metal ion binding"/>
    <property type="evidence" value="ECO:0007669"/>
    <property type="project" value="UniProtKB-KW"/>
</dbReference>
<evidence type="ECO:0000256" key="13">
    <source>
        <dbReference type="ARBA" id="ARBA00023180"/>
    </source>
</evidence>
<evidence type="ECO:0000256" key="11">
    <source>
        <dbReference type="ARBA" id="ARBA00023049"/>
    </source>
</evidence>
<dbReference type="InterPro" id="IPR048024">
    <property type="entry name" value="Fxna-like_M28_dom"/>
</dbReference>
<evidence type="ECO:0000256" key="1">
    <source>
        <dbReference type="ARBA" id="ARBA00001947"/>
    </source>
</evidence>
<feature type="domain" description="Peptidase M28" evidence="16">
    <location>
        <begin position="165"/>
        <end position="358"/>
    </location>
</feature>
<feature type="transmembrane region" description="Helical" evidence="15">
    <location>
        <begin position="655"/>
        <end position="675"/>
    </location>
</feature>
<evidence type="ECO:0000256" key="12">
    <source>
        <dbReference type="ARBA" id="ARBA00023136"/>
    </source>
</evidence>
<dbReference type="SUPFAM" id="SSF53187">
    <property type="entry name" value="Zn-dependent exopeptidases"/>
    <property type="match status" value="1"/>
</dbReference>
<dbReference type="Pfam" id="PF04389">
    <property type="entry name" value="Peptidase_M28"/>
    <property type="match status" value="1"/>
</dbReference>
<evidence type="ECO:0000256" key="9">
    <source>
        <dbReference type="ARBA" id="ARBA00022833"/>
    </source>
</evidence>
<evidence type="ECO:0000256" key="2">
    <source>
        <dbReference type="ARBA" id="ARBA00004477"/>
    </source>
</evidence>
<keyword evidence="6" id="KW-0479">Metal-binding</keyword>
<evidence type="ECO:0000259" key="17">
    <source>
        <dbReference type="Pfam" id="PF22248"/>
    </source>
</evidence>
<sequence>MRRRVPEEAVPESVGGVHNDESNAEEDKKKAPKVKSLYPAAPETDLAVPALLLLILIYGSLSLVAIKAMHMGFVVPLSKNATSDNFSEGRAMDHIFRLSGDITGRQEGQKGLDQAAKYIKDELNQLKERASSSVTVDVDESFVDGSYNLVFLQHSLSFTYRNHTNIAVRVSAKDAREDAASLLLNAHFDGPLGSPGASDCASCVASLLETLRYLIDTNWVPPAPVIFLFNGAEELFLLAAHGFITTHKWRASIGAVINVEASGACGPDLVVQSGPGSWPSRVYYESAVHPMANAVAQDIFPLIPGDTDYRIFSQDFGDVPGLDIVFILKGNVYHTPYDKPEAMVPGSLQARGENLIALVKGFTSAPELKGAAARAEEKEASANEPVERRPVFFDIWGMFMVFYPYKVASALHLMPLAIVFLVPTITSPLVSGFPTAGSRAKYIIQGWMVQAVALLLGILFPVVLAIMRLSVSTTALTWFSRPWIALCMFVPSSLAGLLLPRVIWTNATVDINVRQESVDWSGHWGAVGLSGLLAAVITLSGGSGYLDFIWAFFLIPAFPIFRLCQHLFGKQSLLALMGYLITLILPIAYSVYFGGVFVQFLAEKSGMTGSNPLPFGFYISDVIMSLLVGGCMVMSVAPILPVVARWIGKPYIVRMLLYASIGAAALSSRAFPYTYDAPKRLVLQHSFYTSGGNEIIRSSYDFASVDPNPVALIWKQAPTLAESLHLTEAQILSDIDIDPVTFTALYPISRMLNRGTQVPVSASMNLLRKFPLLQVVKEEKDETNPNTPKRRIHIELDLGDLQEVWGAVMNITGPMMNWSFADQKLPGTEAVSGGPPSYICRLSGHNVKDNWLFWVEASNDEVLRIELAVLDQGLERETERLVASFPPWVAVTAGSSYLSTYTF</sequence>
<evidence type="ECO:0000313" key="18">
    <source>
        <dbReference type="EMBL" id="BBN17298.1"/>
    </source>
</evidence>
<proteinExistence type="inferred from homology"/>
<evidence type="ECO:0000256" key="6">
    <source>
        <dbReference type="ARBA" id="ARBA00022723"/>
    </source>
</evidence>
<dbReference type="GO" id="GO:0006508">
    <property type="term" value="P:proteolysis"/>
    <property type="evidence" value="ECO:0007669"/>
    <property type="project" value="UniProtKB-KW"/>
</dbReference>
<keyword evidence="8" id="KW-0256">Endoplasmic reticulum</keyword>
<reference evidence="18" key="2">
    <citation type="journal article" date="2019" name="Curr. Biol.">
        <title>Chromatin organization in early land plants reveals an ancestral association between H3K27me3, transposons, and constitutive heterochromatin.</title>
        <authorList>
            <person name="Montgomery S.A."/>
            <person name="Tanizawa Y."/>
            <person name="Galik B."/>
            <person name="Wang N."/>
            <person name="Ito T."/>
            <person name="Mochizuki T."/>
            <person name="Akimcheva S."/>
            <person name="Bowman J."/>
            <person name="Cognat V."/>
            <person name="Drouard L."/>
            <person name="Ekker H."/>
            <person name="Houng S."/>
            <person name="Kohchi T."/>
            <person name="Lin S."/>
            <person name="Liu L.D."/>
            <person name="Nakamura Y."/>
            <person name="Valeeva L.R."/>
            <person name="Shakirov E.V."/>
            <person name="Shippen D.E."/>
            <person name="Wei W."/>
            <person name="Yagura M."/>
            <person name="Yamaoka S."/>
            <person name="Yamato K.T."/>
            <person name="Liu C."/>
            <person name="Berger F."/>
        </authorList>
    </citation>
    <scope>NUCLEOTIDE SEQUENCE [LARGE SCALE GENOMIC DNA]</scope>
    <source>
        <strain evidence="18">Tak-1</strain>
    </source>
</reference>
<dbReference type="PANTHER" id="PTHR12147:SF22">
    <property type="entry name" value="ENDOPLASMIC RETICULUM METALLOPEPTIDASE 1"/>
    <property type="match status" value="1"/>
</dbReference>
<feature type="transmembrane region" description="Helical" evidence="15">
    <location>
        <begin position="483"/>
        <end position="504"/>
    </location>
</feature>
<feature type="domain" description="Endoplasmic reticulum metallopeptidase 1-like C-terminal" evidence="17">
    <location>
        <begin position="677"/>
        <end position="901"/>
    </location>
</feature>
<organism evidence="19 20">
    <name type="scientific">Marchantia polymorpha subsp. ruderalis</name>
    <dbReference type="NCBI Taxonomy" id="1480154"/>
    <lineage>
        <taxon>Eukaryota</taxon>
        <taxon>Viridiplantae</taxon>
        <taxon>Streptophyta</taxon>
        <taxon>Embryophyta</taxon>
        <taxon>Marchantiophyta</taxon>
        <taxon>Marchantiopsida</taxon>
        <taxon>Marchantiidae</taxon>
        <taxon>Marchantiales</taxon>
        <taxon>Marchantiaceae</taxon>
        <taxon>Marchantia</taxon>
    </lineage>
</organism>
<keyword evidence="11" id="KW-0482">Metalloprotease</keyword>
<dbReference type="EMBL" id="LVLJ01003247">
    <property type="protein sequence ID" value="OAE22218.1"/>
    <property type="molecule type" value="Genomic_DNA"/>
</dbReference>
<dbReference type="PANTHER" id="PTHR12147">
    <property type="entry name" value="METALLOPEPTIDASE M28 FAMILY MEMBER"/>
    <property type="match status" value="1"/>
</dbReference>
<dbReference type="Proteomes" id="UP000077202">
    <property type="component" value="Unassembled WGS sequence"/>
</dbReference>
<dbReference type="GO" id="GO:0005789">
    <property type="term" value="C:endoplasmic reticulum membrane"/>
    <property type="evidence" value="ECO:0007669"/>
    <property type="project" value="UniProtKB-SubCell"/>
</dbReference>
<evidence type="ECO:0000256" key="7">
    <source>
        <dbReference type="ARBA" id="ARBA00022801"/>
    </source>
</evidence>
<dbReference type="GO" id="GO:0008235">
    <property type="term" value="F:metalloexopeptidase activity"/>
    <property type="evidence" value="ECO:0007669"/>
    <property type="project" value="InterPro"/>
</dbReference>
<evidence type="ECO:0000313" key="19">
    <source>
        <dbReference type="EMBL" id="OAE22218.1"/>
    </source>
</evidence>
<comment type="subcellular location">
    <subcellularLocation>
        <location evidence="2">Endoplasmic reticulum membrane</location>
        <topology evidence="2">Multi-pass membrane protein</topology>
    </subcellularLocation>
</comment>
<dbReference type="Gene3D" id="3.40.630.10">
    <property type="entry name" value="Zn peptidases"/>
    <property type="match status" value="1"/>
</dbReference>
<dbReference type="Pfam" id="PF22248">
    <property type="entry name" value="ERMP1_C"/>
    <property type="match status" value="1"/>
</dbReference>
<keyword evidence="9" id="KW-0862">Zinc</keyword>